<accession>A0AA40BLJ4</accession>
<keyword evidence="2" id="KW-1185">Reference proteome</keyword>
<comment type="caution">
    <text evidence="1">The sequence shown here is derived from an EMBL/GenBank/DDBJ whole genome shotgun (WGS) entry which is preliminary data.</text>
</comment>
<organism evidence="1 2">
    <name type="scientific">Apiosordaria backusii</name>
    <dbReference type="NCBI Taxonomy" id="314023"/>
    <lineage>
        <taxon>Eukaryota</taxon>
        <taxon>Fungi</taxon>
        <taxon>Dikarya</taxon>
        <taxon>Ascomycota</taxon>
        <taxon>Pezizomycotina</taxon>
        <taxon>Sordariomycetes</taxon>
        <taxon>Sordariomycetidae</taxon>
        <taxon>Sordariales</taxon>
        <taxon>Lasiosphaeriaceae</taxon>
        <taxon>Apiosordaria</taxon>
    </lineage>
</organism>
<reference evidence="1" key="1">
    <citation type="submission" date="2023-06" db="EMBL/GenBank/DDBJ databases">
        <title>Genome-scale phylogeny and comparative genomics of the fungal order Sordariales.</title>
        <authorList>
            <consortium name="Lawrence Berkeley National Laboratory"/>
            <person name="Hensen N."/>
            <person name="Bonometti L."/>
            <person name="Westerberg I."/>
            <person name="Brannstrom I.O."/>
            <person name="Guillou S."/>
            <person name="Cros-Aarteil S."/>
            <person name="Calhoun S."/>
            <person name="Haridas S."/>
            <person name="Kuo A."/>
            <person name="Mondo S."/>
            <person name="Pangilinan J."/>
            <person name="Riley R."/>
            <person name="Labutti K."/>
            <person name="Andreopoulos B."/>
            <person name="Lipzen A."/>
            <person name="Chen C."/>
            <person name="Yanf M."/>
            <person name="Daum C."/>
            <person name="Ng V."/>
            <person name="Clum A."/>
            <person name="Steindorff A."/>
            <person name="Ohm R."/>
            <person name="Martin F."/>
            <person name="Silar P."/>
            <person name="Natvig D."/>
            <person name="Lalanne C."/>
            <person name="Gautier V."/>
            <person name="Ament-Velasquez S.L."/>
            <person name="Kruys A."/>
            <person name="Hutchinson M.I."/>
            <person name="Powell A.J."/>
            <person name="Barry K."/>
            <person name="Miller A.N."/>
            <person name="Grigoriev I.V."/>
            <person name="Debuchy R."/>
            <person name="Gladieux P."/>
            <person name="Thoren M.H."/>
            <person name="Johannesson H."/>
        </authorList>
    </citation>
    <scope>NUCLEOTIDE SEQUENCE</scope>
    <source>
        <strain evidence="1">CBS 540.89</strain>
    </source>
</reference>
<evidence type="ECO:0000313" key="1">
    <source>
        <dbReference type="EMBL" id="KAK0736471.1"/>
    </source>
</evidence>
<proteinExistence type="predicted"/>
<name>A0AA40BLJ4_9PEZI</name>
<dbReference type="Proteomes" id="UP001172159">
    <property type="component" value="Unassembled WGS sequence"/>
</dbReference>
<dbReference type="AlphaFoldDB" id="A0AA40BLJ4"/>
<dbReference type="EMBL" id="JAUKTV010000006">
    <property type="protein sequence ID" value="KAK0736471.1"/>
    <property type="molecule type" value="Genomic_DNA"/>
</dbReference>
<gene>
    <name evidence="1" type="ORF">B0T21DRAFT_367008</name>
</gene>
<sequence length="819" mass="91963">MESCAQESHDSAATGHHIANLSTFVSHLTDAVSEAWPARFSTGYRTVKVLLISWEQDDLGVDAEIRPLASVFSTLYHYDTEVWKIPTARAAMELSKKVTNVLDAYGHEGNLLIIYYGGHARLGEQPGGSPIWAASRYQHSPTVQSSVIHSLLGEVDCDVLLLYDACHAIQAGEASRGKGVVEHIAACGFESIAAEVGPHSFTNSLIQELAHATQTTEWLSVVELHRRLINRLQAWMPSVRFTDNTDSVVQVNRYTGRPEFERPRRRTPIYCFISKKPRTIILSPLPPPQLPPLAEEPFIYLNPPATTPEMSSTGPGIFLGCRLRDQSLDIQKWKGWLLNAPSDALNIEISAIYPILRPGSRSHPSSSAKEWGTSSMWPDIFAGDRTAVYAAENEQYCLKMAERHPDETLSMAERIVRVFAEDVGDPSMRYICDEIEAFCAPASFERLLEGQNPYAKVVALLDERSPPTGEGFGSNKTTLKLLTSTQLFNTLSSSHTSPLLIETESKIDHLSPRRRLLYLTNIDATSTLAVISTASRTQALFLKEFIYKHITFQSGMSVKFQPSGSPCFQISFHLPFFAWRRGNKVLTDARLGGEGRPLRSSKNVTFLCSPTEKGEAYIYEAQISCMIVGVDNRHWTAYGIFDTYHDGGESKHDVQVYEPMEDEIPEDPLTGGRYASDRPIWMAREYFLRVLLCCIAEVKAEWQTTGSNLLRPLKPYTTNAKDADWRKIQQVSHQTVQLLEQFQQVLYGTVSAWEAFRKNDLSYFDLDNWTHAATHDPRVMVKHIENDIRDLRVLGETLARESAMFKSYTAAVRTDLESL</sequence>
<protein>
    <submittedName>
        <fullName evidence="1">Uncharacterized protein</fullName>
    </submittedName>
</protein>
<evidence type="ECO:0000313" key="2">
    <source>
        <dbReference type="Proteomes" id="UP001172159"/>
    </source>
</evidence>